<dbReference type="EMBL" id="QWEY01000005">
    <property type="protein sequence ID" value="RGP37127.1"/>
    <property type="molecule type" value="Genomic_DNA"/>
</dbReference>
<dbReference type="AlphaFoldDB" id="A0A411Z241"/>
<dbReference type="Proteomes" id="UP000284547">
    <property type="component" value="Unassembled WGS sequence"/>
</dbReference>
<keyword evidence="3" id="KW-1185">Reference proteome</keyword>
<dbReference type="RefSeq" id="WP_147335675.1">
    <property type="nucleotide sequence ID" value="NZ_QWEY01000005.1"/>
</dbReference>
<feature type="compositionally biased region" description="Basic and acidic residues" evidence="1">
    <location>
        <begin position="39"/>
        <end position="50"/>
    </location>
</feature>
<feature type="region of interest" description="Disordered" evidence="1">
    <location>
        <begin position="1"/>
        <end position="52"/>
    </location>
</feature>
<gene>
    <name evidence="2" type="ORF">D1012_10700</name>
</gene>
<accession>A0A411Z241</accession>
<comment type="caution">
    <text evidence="2">The sequence shown here is derived from an EMBL/GenBank/DDBJ whole genome shotgun (WGS) entry which is preliminary data.</text>
</comment>
<organism evidence="2 3">
    <name type="scientific">Pseudotabrizicola alkalilacus</name>
    <dbReference type="NCBI Taxonomy" id="2305252"/>
    <lineage>
        <taxon>Bacteria</taxon>
        <taxon>Pseudomonadati</taxon>
        <taxon>Pseudomonadota</taxon>
        <taxon>Alphaproteobacteria</taxon>
        <taxon>Rhodobacterales</taxon>
        <taxon>Paracoccaceae</taxon>
        <taxon>Pseudotabrizicola</taxon>
    </lineage>
</organism>
<evidence type="ECO:0000256" key="1">
    <source>
        <dbReference type="SAM" id="MobiDB-lite"/>
    </source>
</evidence>
<evidence type="ECO:0000313" key="3">
    <source>
        <dbReference type="Proteomes" id="UP000284547"/>
    </source>
</evidence>
<evidence type="ECO:0000313" key="2">
    <source>
        <dbReference type="EMBL" id="RGP37127.1"/>
    </source>
</evidence>
<sequence>MIQIMNRDAACAQEQGQISPSRSFRLRDDSRSPFRRSSFHPDCDEHREPDPAGLLCRENNDDADVIEARQQLRLDWTLMHDETPVCLIGIAQGVERLGCHLSGARVGMKTLRARSRKHREEVFCDLARCAFAQNSHFGSCIGGPTKSNMRSNERTTYSLNGWLVLCVSPQGLDFAGVLMVL</sequence>
<proteinExistence type="predicted"/>
<protein>
    <submittedName>
        <fullName evidence="2">Uncharacterized protein</fullName>
    </submittedName>
</protein>
<name>A0A411Z241_9RHOB</name>
<reference evidence="2 3" key="1">
    <citation type="submission" date="2018-08" db="EMBL/GenBank/DDBJ databases">
        <title>Flavobacterium tibetense sp. nov., isolated from a wetland YonghuCo on Tibetan Plateau.</title>
        <authorList>
            <person name="Phurbu D."/>
            <person name="Lu H."/>
            <person name="Xing P."/>
        </authorList>
    </citation>
    <scope>NUCLEOTIDE SEQUENCE [LARGE SCALE GENOMIC DNA]</scope>
    <source>
        <strain evidence="2 3">DJC</strain>
    </source>
</reference>